<organism evidence="4">
    <name type="scientific">Strongyloides stercoralis</name>
    <name type="common">Threadworm</name>
    <dbReference type="NCBI Taxonomy" id="6248"/>
    <lineage>
        <taxon>Eukaryota</taxon>
        <taxon>Metazoa</taxon>
        <taxon>Ecdysozoa</taxon>
        <taxon>Nematoda</taxon>
        <taxon>Chromadorea</taxon>
        <taxon>Rhabditida</taxon>
        <taxon>Tylenchina</taxon>
        <taxon>Panagrolaimomorpha</taxon>
        <taxon>Strongyloidoidea</taxon>
        <taxon>Strongyloididae</taxon>
        <taxon>Strongyloides</taxon>
    </lineage>
</organism>
<feature type="signal peptide" evidence="2">
    <location>
        <begin position="1"/>
        <end position="23"/>
    </location>
</feature>
<keyword evidence="3" id="KW-1185">Reference proteome</keyword>
<dbReference type="WBParaSite" id="SSTP_0000959700.1">
    <property type="protein sequence ID" value="SSTP_0000959700.1"/>
    <property type="gene ID" value="SSTP_0000959700"/>
</dbReference>
<accession>A0A0K0EJF1</accession>
<sequence>MSRLNIFSLFCIFFLLTSNLINAYDTTTNDSVKARNKLYENNGKNAPSKIFRSIVNVIIMIYRGTFSIALKIQENLNSGYTYIKTGFSKITGSYYEESIDQQVPSNNSTTIIPEKKSYAQKYVSKVILIVKTYIGEDAPLIKISVLHGIGITTFYLMLIFFIILRSIIFKSSSYQLSKKKWDINSRNLKENFIPANLVDHKKTYNFENRDSTICN</sequence>
<dbReference type="AlphaFoldDB" id="A0A0K0EJF1"/>
<keyword evidence="1" id="KW-1133">Transmembrane helix</keyword>
<name>A0A0K0EJF1_STRER</name>
<dbReference type="Proteomes" id="UP000035681">
    <property type="component" value="Unplaced"/>
</dbReference>
<evidence type="ECO:0000313" key="4">
    <source>
        <dbReference type="WBParaSite" id="SSTP_0000959700.1"/>
    </source>
</evidence>
<dbReference type="WBParaSite" id="TCONS_00007994.p1">
    <property type="protein sequence ID" value="TCONS_00007994.p1"/>
    <property type="gene ID" value="XLOC_006001"/>
</dbReference>
<proteinExistence type="predicted"/>
<keyword evidence="1" id="KW-0812">Transmembrane</keyword>
<evidence type="ECO:0000256" key="2">
    <source>
        <dbReference type="SAM" id="SignalP"/>
    </source>
</evidence>
<protein>
    <submittedName>
        <fullName evidence="4">PIR protein</fullName>
    </submittedName>
</protein>
<keyword evidence="2" id="KW-0732">Signal</keyword>
<evidence type="ECO:0000313" key="3">
    <source>
        <dbReference type="Proteomes" id="UP000035681"/>
    </source>
</evidence>
<feature type="chain" id="PRO_5035474772" evidence="2">
    <location>
        <begin position="24"/>
        <end position="215"/>
    </location>
</feature>
<evidence type="ECO:0000256" key="1">
    <source>
        <dbReference type="SAM" id="Phobius"/>
    </source>
</evidence>
<feature type="transmembrane region" description="Helical" evidence="1">
    <location>
        <begin position="145"/>
        <end position="168"/>
    </location>
</feature>
<reference evidence="4" key="1">
    <citation type="submission" date="2015-08" db="UniProtKB">
        <authorList>
            <consortium name="WormBaseParasite"/>
        </authorList>
    </citation>
    <scope>IDENTIFICATION</scope>
</reference>
<keyword evidence="1" id="KW-0472">Membrane</keyword>